<geneLocation type="plasmid" evidence="1 2">
    <name>pACP4.1</name>
</geneLocation>
<dbReference type="Proteomes" id="UP000194440">
    <property type="component" value="Plasmid pACP4.1"/>
</dbReference>
<proteinExistence type="predicted"/>
<gene>
    <name evidence="1" type="ORF">CBP36_20140</name>
</gene>
<evidence type="ECO:0000313" key="1">
    <source>
        <dbReference type="EMBL" id="ART61279.1"/>
    </source>
</evidence>
<dbReference type="KEGG" id="acip:CBP36_20140"/>
<evidence type="ECO:0000313" key="2">
    <source>
        <dbReference type="Proteomes" id="UP000194440"/>
    </source>
</evidence>
<protein>
    <submittedName>
        <fullName evidence="1">Uncharacterized protein</fullName>
    </submittedName>
</protein>
<name>A0A240UJS9_9BURK</name>
<dbReference type="EMBL" id="CP021367">
    <property type="protein sequence ID" value="ART61279.1"/>
    <property type="molecule type" value="Genomic_DNA"/>
</dbReference>
<dbReference type="KEGG" id="acis:CBP35_20120"/>
<keyword evidence="2" id="KW-1185">Reference proteome</keyword>
<accession>A0A240UJS9</accession>
<sequence>MGEASNKAKHVVLTEEMRAGMLGDNPFIPAYDFLFAMVESIYTASGGIDHQLIGIDFQDGKPTGINVVAIRRIEDVPRLREQMLQRWPLVAHVFEAWVAPDTSASPSKHPERFDVVSIMLNTSDILASAPCRVDPVRRTIERAELIFPDRVGGRLGRELPTRH</sequence>
<reference evidence="1" key="1">
    <citation type="submission" date="2017-05" db="EMBL/GenBank/DDBJ databases">
        <title>Polyphasic characterization of four soil-derived phenanthrene-degrading Acidovorax strains and proposal of Acidovorax phenanthrenivorans sp. nov.</title>
        <authorList>
            <person name="Singleton D."/>
            <person name="Lee J."/>
            <person name="Dickey A.N."/>
            <person name="Stroud A."/>
            <person name="Scholl E.H."/>
            <person name="Wright F.A."/>
            <person name="Aitken M.D."/>
        </authorList>
    </citation>
    <scope>NUCLEOTIDE SEQUENCE</scope>
    <source>
        <strain evidence="1">P4</strain>
        <plasmid evidence="1">pACP4.1</plasmid>
    </source>
</reference>
<dbReference type="RefSeq" id="WP_086929049.1">
    <property type="nucleotide sequence ID" value="NZ_CP021363.1"/>
</dbReference>
<keyword evidence="1" id="KW-0614">Plasmid</keyword>
<organism evidence="1 2">
    <name type="scientific">Acidovorax carolinensis</name>
    <dbReference type="NCBI Taxonomy" id="553814"/>
    <lineage>
        <taxon>Bacteria</taxon>
        <taxon>Pseudomonadati</taxon>
        <taxon>Pseudomonadota</taxon>
        <taxon>Betaproteobacteria</taxon>
        <taxon>Burkholderiales</taxon>
        <taxon>Comamonadaceae</taxon>
        <taxon>Acidovorax</taxon>
    </lineage>
</organism>
<dbReference type="AlphaFoldDB" id="A0A240UJS9"/>